<accession>A0ABQ8SHP5</accession>
<protein>
    <recommendedName>
        <fullName evidence="3">HNH endonuclease</fullName>
    </recommendedName>
</protein>
<sequence>MLTITIRCPEISARAVSRESFPQQRSVIGWHRDAKLCSNCGIHRKPEHVTHPFLSPPHVIGYGRGRGNMYSVCLRTTQILGKGLLSVDMLNKLRDFSRNLTLFISQFREGKSPRVWAKSIKTLGLETASRLLPLLEIFRLYSALQIEQQKNLKYKHIQGRTTFFSNFTISGNLRNNITYRACKLRFYGLDSSWHTAMTVVRVWKQWIEEGRTQRRADTRPRDVTTAWDDRHRVSMSVTDRTASSTVLS</sequence>
<evidence type="ECO:0000313" key="2">
    <source>
        <dbReference type="Proteomes" id="UP001148838"/>
    </source>
</evidence>
<keyword evidence="2" id="KW-1185">Reference proteome</keyword>
<organism evidence="1 2">
    <name type="scientific">Periplaneta americana</name>
    <name type="common">American cockroach</name>
    <name type="synonym">Blatta americana</name>
    <dbReference type="NCBI Taxonomy" id="6978"/>
    <lineage>
        <taxon>Eukaryota</taxon>
        <taxon>Metazoa</taxon>
        <taxon>Ecdysozoa</taxon>
        <taxon>Arthropoda</taxon>
        <taxon>Hexapoda</taxon>
        <taxon>Insecta</taxon>
        <taxon>Pterygota</taxon>
        <taxon>Neoptera</taxon>
        <taxon>Polyneoptera</taxon>
        <taxon>Dictyoptera</taxon>
        <taxon>Blattodea</taxon>
        <taxon>Blattoidea</taxon>
        <taxon>Blattidae</taxon>
        <taxon>Blattinae</taxon>
        <taxon>Periplaneta</taxon>
    </lineage>
</organism>
<reference evidence="1 2" key="1">
    <citation type="journal article" date="2022" name="Allergy">
        <title>Genome assembly and annotation of Periplaneta americana reveal a comprehensive cockroach allergen profile.</title>
        <authorList>
            <person name="Wang L."/>
            <person name="Xiong Q."/>
            <person name="Saelim N."/>
            <person name="Wang L."/>
            <person name="Nong W."/>
            <person name="Wan A.T."/>
            <person name="Shi M."/>
            <person name="Liu X."/>
            <person name="Cao Q."/>
            <person name="Hui J.H.L."/>
            <person name="Sookrung N."/>
            <person name="Leung T.F."/>
            <person name="Tungtrongchitr A."/>
            <person name="Tsui S.K.W."/>
        </authorList>
    </citation>
    <scope>NUCLEOTIDE SEQUENCE [LARGE SCALE GENOMIC DNA]</scope>
    <source>
        <strain evidence="1">PWHHKU_190912</strain>
    </source>
</reference>
<evidence type="ECO:0008006" key="3">
    <source>
        <dbReference type="Google" id="ProtNLM"/>
    </source>
</evidence>
<evidence type="ECO:0000313" key="1">
    <source>
        <dbReference type="EMBL" id="KAJ4433351.1"/>
    </source>
</evidence>
<name>A0ABQ8SHP5_PERAM</name>
<proteinExistence type="predicted"/>
<dbReference type="EMBL" id="JAJSOF020000027">
    <property type="protein sequence ID" value="KAJ4433351.1"/>
    <property type="molecule type" value="Genomic_DNA"/>
</dbReference>
<gene>
    <name evidence="1" type="ORF">ANN_15610</name>
</gene>
<comment type="caution">
    <text evidence="1">The sequence shown here is derived from an EMBL/GenBank/DDBJ whole genome shotgun (WGS) entry which is preliminary data.</text>
</comment>
<dbReference type="Proteomes" id="UP001148838">
    <property type="component" value="Unassembled WGS sequence"/>
</dbReference>